<evidence type="ECO:0000313" key="10">
    <source>
        <dbReference type="EMBL" id="QBQ75944.1"/>
    </source>
</evidence>
<gene>
    <name evidence="7" type="ORF">RW010115_175</name>
    <name evidence="1" type="ORF">RW01021201_174</name>
    <name evidence="8" type="ORF">RW030617_174</name>
    <name evidence="2" type="ORF">RW03080701_172</name>
    <name evidence="3" type="ORF">RW060613_174</name>
    <name evidence="4" type="ORF">RW080711_175</name>
    <name evidence="9" type="ORF">RW220214_174</name>
    <name evidence="5" type="ORF">RW220300_176</name>
    <name evidence="6" type="ORF">RW251112_174</name>
    <name evidence="10" type="ORF">RW620316_174</name>
</gene>
<dbReference type="Proteomes" id="UP000304735">
    <property type="component" value="Segment"/>
</dbReference>
<organism evidence="3 13">
    <name type="scientific">Synechococcus phage S-RIM8</name>
    <dbReference type="NCBI Taxonomy" id="756278"/>
    <lineage>
        <taxon>Viruses</taxon>
        <taxon>Duplodnaviria</taxon>
        <taxon>Heunggongvirae</taxon>
        <taxon>Uroviricota</taxon>
        <taxon>Caudoviricetes</taxon>
        <taxon>Pantevenvirales</taxon>
        <taxon>Kyanoviridae</taxon>
        <taxon>Neptunevirus</taxon>
        <taxon>Neptunevirus srim18</taxon>
    </lineage>
</organism>
<dbReference type="EMBL" id="KX349290">
    <property type="protein sequence ID" value="AOO11429.1"/>
    <property type="molecule type" value="Genomic_DNA"/>
</dbReference>
<evidence type="ECO:0000313" key="3">
    <source>
        <dbReference type="EMBL" id="AOO10762.1"/>
    </source>
</evidence>
<dbReference type="EMBL" id="KX349289">
    <property type="protein sequence ID" value="AOO11207.1"/>
    <property type="molecule type" value="Genomic_DNA"/>
</dbReference>
<dbReference type="Proteomes" id="UP000223306">
    <property type="component" value="Segment"/>
</dbReference>
<sequence length="51" mass="6069">MSKVQFVVKYQKAFGFSLIEEKSFSELSEAQWFERAMKRSNYITSLLEVKE</sequence>
<evidence type="ECO:0000313" key="2">
    <source>
        <dbReference type="EMBL" id="AOO10541.1"/>
    </source>
</evidence>
<evidence type="ECO:0000313" key="16">
    <source>
        <dbReference type="Proteomes" id="UP000301260"/>
    </source>
</evidence>
<evidence type="ECO:0000313" key="11">
    <source>
        <dbReference type="Proteomes" id="UP000222384"/>
    </source>
</evidence>
<evidence type="ECO:0000313" key="5">
    <source>
        <dbReference type="EMBL" id="AOO11207.1"/>
    </source>
</evidence>
<evidence type="ECO:0000313" key="12">
    <source>
        <dbReference type="Proteomes" id="UP000223306"/>
    </source>
</evidence>
<dbReference type="Proteomes" id="UP000301260">
    <property type="component" value="Segment"/>
</dbReference>
<dbReference type="Proteomes" id="UP000224174">
    <property type="component" value="Segment"/>
</dbReference>
<reference evidence="15 16" key="2">
    <citation type="submission" date="2019-02" db="EMBL/GenBank/DDBJ databases">
        <title>Diversity in Cyanophage Genomes from Southern New England Coastal Waters.</title>
        <authorList>
            <person name="Marston M.F."/>
        </authorList>
    </citation>
    <scope>NUCLEOTIDE SEQUENCE [LARGE SCALE GENOMIC DNA]</scope>
    <source>
        <strain evidence="7">RW_01_0115_WH8101</strain>
        <strain evidence="8">RW_03_0617</strain>
        <strain evidence="9">RW_22_0214</strain>
        <strain evidence="10">RW_62_0316</strain>
    </source>
</reference>
<dbReference type="EMBL" id="MK493324">
    <property type="protein sequence ID" value="QBQ75724.1"/>
    <property type="molecule type" value="Genomic_DNA"/>
</dbReference>
<accession>A0A1D7SAW0</accession>
<dbReference type="EMBL" id="MK493325">
    <property type="protein sequence ID" value="QBQ75944.1"/>
    <property type="molecule type" value="Genomic_DNA"/>
</dbReference>
<evidence type="ECO:0000313" key="4">
    <source>
        <dbReference type="EMBL" id="AOO10984.1"/>
    </source>
</evidence>
<dbReference type="EMBL" id="MK493322">
    <property type="protein sequence ID" value="QBQ75282.1"/>
    <property type="molecule type" value="Genomic_DNA"/>
</dbReference>
<dbReference type="Proteomes" id="UP000222384">
    <property type="component" value="Genome"/>
</dbReference>
<dbReference type="Proteomes" id="UP000299832">
    <property type="component" value="Genome"/>
</dbReference>
<protein>
    <submittedName>
        <fullName evidence="3">Uncharacterized protein</fullName>
    </submittedName>
</protein>
<dbReference type="EMBL" id="KX349285">
    <property type="protein sequence ID" value="AOO10322.1"/>
    <property type="molecule type" value="Genomic_DNA"/>
</dbReference>
<dbReference type="EMBL" id="KX349287">
    <property type="protein sequence ID" value="AOO10762.1"/>
    <property type="molecule type" value="Genomic_DNA"/>
</dbReference>
<dbReference type="EMBL" id="KX349286">
    <property type="protein sequence ID" value="AOO10541.1"/>
    <property type="molecule type" value="Genomic_DNA"/>
</dbReference>
<proteinExistence type="predicted"/>
<evidence type="ECO:0000313" key="1">
    <source>
        <dbReference type="EMBL" id="AOO10322.1"/>
    </source>
</evidence>
<reference evidence="11 12" key="1">
    <citation type="journal article" date="2016" name="Environ. Microbiol.">
        <title>Genomic diversification of marine cyanophages into stable ecotypes.</title>
        <authorList>
            <person name="Marston M.F."/>
            <person name="Martiny J.B."/>
        </authorList>
    </citation>
    <scope>NUCLEOTIDE SEQUENCE [LARGE SCALE GENOMIC DNA]</scope>
    <source>
        <strain evidence="1">RW_01_0212_WH8101</strain>
        <strain evidence="2">RW_03_0807_WH8101</strain>
        <strain evidence="3">RW_06_0613</strain>
        <strain evidence="4">RW_08_0711</strain>
        <strain evidence="5">RW_22_0300</strain>
        <strain evidence="6">RW_25_1112</strain>
    </source>
</reference>
<dbReference type="Proteomes" id="UP000225361">
    <property type="component" value="Segment"/>
</dbReference>
<evidence type="ECO:0000313" key="7">
    <source>
        <dbReference type="EMBL" id="QBQ75282.1"/>
    </source>
</evidence>
<evidence type="ECO:0000313" key="9">
    <source>
        <dbReference type="EMBL" id="QBQ75724.1"/>
    </source>
</evidence>
<dbReference type="EMBL" id="MK493323">
    <property type="protein sequence ID" value="QBQ75502.1"/>
    <property type="molecule type" value="Genomic_DNA"/>
</dbReference>
<evidence type="ECO:0000313" key="6">
    <source>
        <dbReference type="EMBL" id="AOO11429.1"/>
    </source>
</evidence>
<evidence type="ECO:0000313" key="13">
    <source>
        <dbReference type="Proteomes" id="UP000224173"/>
    </source>
</evidence>
<name>A0A1D7SAW0_9CAUD</name>
<dbReference type="Proteomes" id="UP000301580">
    <property type="component" value="Segment"/>
</dbReference>
<evidence type="ECO:0000313" key="15">
    <source>
        <dbReference type="Proteomes" id="UP000299832"/>
    </source>
</evidence>
<dbReference type="EMBL" id="KX349288">
    <property type="protein sequence ID" value="AOO10984.1"/>
    <property type="molecule type" value="Genomic_DNA"/>
</dbReference>
<evidence type="ECO:0000313" key="14">
    <source>
        <dbReference type="Proteomes" id="UP000226351"/>
    </source>
</evidence>
<dbReference type="Proteomes" id="UP000224173">
    <property type="component" value="Segment"/>
</dbReference>
<dbReference type="Proteomes" id="UP000226351">
    <property type="component" value="Segment"/>
</dbReference>
<keyword evidence="14" id="KW-1185">Reference proteome</keyword>
<evidence type="ECO:0000313" key="8">
    <source>
        <dbReference type="EMBL" id="QBQ75502.1"/>
    </source>
</evidence>